<dbReference type="InterPro" id="IPR006059">
    <property type="entry name" value="SBP"/>
</dbReference>
<feature type="region of interest" description="Disordered" evidence="1">
    <location>
        <begin position="41"/>
        <end position="60"/>
    </location>
</feature>
<dbReference type="SUPFAM" id="SSF53850">
    <property type="entry name" value="Periplasmic binding protein-like II"/>
    <property type="match status" value="1"/>
</dbReference>
<evidence type="ECO:0000313" key="2">
    <source>
        <dbReference type="EMBL" id="VZO35708.1"/>
    </source>
</evidence>
<name>A0A7M4DFL5_9MICO</name>
<gene>
    <name evidence="2" type="primary">ugpB_2</name>
    <name evidence="2" type="ORF">HALOF300_00906</name>
</gene>
<dbReference type="InterPro" id="IPR050490">
    <property type="entry name" value="Bact_solute-bd_prot1"/>
</dbReference>
<dbReference type="AlphaFoldDB" id="A0A7M4DFL5"/>
<proteinExistence type="predicted"/>
<dbReference type="EMBL" id="CACRYJ010000015">
    <property type="protein sequence ID" value="VZO35708.1"/>
    <property type="molecule type" value="Genomic_DNA"/>
</dbReference>
<organism evidence="2 3">
    <name type="scientific">Occultella aeris</name>
    <dbReference type="NCBI Taxonomy" id="2761496"/>
    <lineage>
        <taxon>Bacteria</taxon>
        <taxon>Bacillati</taxon>
        <taxon>Actinomycetota</taxon>
        <taxon>Actinomycetes</taxon>
        <taxon>Micrococcales</taxon>
        <taxon>Ruaniaceae</taxon>
        <taxon>Occultella</taxon>
    </lineage>
</organism>
<dbReference type="Proteomes" id="UP000419743">
    <property type="component" value="Unassembled WGS sequence"/>
</dbReference>
<protein>
    <submittedName>
        <fullName evidence="2">sn-glycerol-3-phosphate-binding periplasmic protein UgpB</fullName>
    </submittedName>
</protein>
<reference evidence="2 3" key="1">
    <citation type="submission" date="2019-11" db="EMBL/GenBank/DDBJ databases">
        <authorList>
            <person name="Criscuolo A."/>
        </authorList>
    </citation>
    <scope>NUCLEOTIDE SEQUENCE [LARGE SCALE GENOMIC DNA]</scope>
    <source>
        <strain evidence="2">CIP111667</strain>
    </source>
</reference>
<evidence type="ECO:0000256" key="1">
    <source>
        <dbReference type="SAM" id="MobiDB-lite"/>
    </source>
</evidence>
<dbReference type="PANTHER" id="PTHR43649:SF30">
    <property type="entry name" value="ABC TRANSPORTER SUBSTRATE-BINDING PROTEIN"/>
    <property type="match status" value="1"/>
</dbReference>
<keyword evidence="3" id="KW-1185">Reference proteome</keyword>
<dbReference type="Gene3D" id="3.40.190.10">
    <property type="entry name" value="Periplasmic binding protein-like II"/>
    <property type="match status" value="1"/>
</dbReference>
<comment type="caution">
    <text evidence="2">The sequence shown here is derived from an EMBL/GenBank/DDBJ whole genome shotgun (WGS) entry which is preliminary data.</text>
</comment>
<sequence length="461" mass="49744">MRSRSGLILPESLRQPSRRSLLQLGGLGLGAGFLAACSGPSVGSSDGGGNAETAAETDWSTTEPAEQITFMSLQQGTELEQELVAEFTAETGIVINHISGGGSYEELAQNFRASAGTGEQPDVAQASDVFWFQYLTSGNTIPVDRLLEHLEVEVDDFQEALYGDYEFEGQHWAVPYGRSTPMFYYNKAVWEAAGLPDRGPDTWTEFQEWSPQIQSVLPADGAAMGWSAPGPSNTAWTGQSIMWAHDAAFSHEWAWSLDTDEALWVGNFYRDAFHGPDAWSKVAVDPAAEFAAGLYGAITGSTGGIVSYREMLPTLGVAFMPGGTIPADAPRVPTGGNGLTISAPTPEKQLAGGMLLRHLTTPENSARWAVSTGYMPTRKAAIETETMQAAIAEVPDRQLPIDQLAITKVQDYARALLPGGDLLISEHFERIILSGEDAEPVFADLTNELQRAFEQNVEPHL</sequence>
<dbReference type="Pfam" id="PF13416">
    <property type="entry name" value="SBP_bac_8"/>
    <property type="match status" value="1"/>
</dbReference>
<evidence type="ECO:0000313" key="3">
    <source>
        <dbReference type="Proteomes" id="UP000419743"/>
    </source>
</evidence>
<dbReference type="InterPro" id="IPR006311">
    <property type="entry name" value="TAT_signal"/>
</dbReference>
<accession>A0A7M4DFL5</accession>
<dbReference type="PROSITE" id="PS51318">
    <property type="entry name" value="TAT"/>
    <property type="match status" value="1"/>
</dbReference>
<dbReference type="PANTHER" id="PTHR43649">
    <property type="entry name" value="ARABINOSE-BINDING PROTEIN-RELATED"/>
    <property type="match status" value="1"/>
</dbReference>